<gene>
    <name evidence="1" type="ORF">KUG47_04670</name>
</gene>
<dbReference type="Proteomes" id="UP000752297">
    <property type="component" value="Unassembled WGS sequence"/>
</dbReference>
<name>A0A949PKR7_9HYPH</name>
<dbReference type="GO" id="GO:0019867">
    <property type="term" value="C:outer membrane"/>
    <property type="evidence" value="ECO:0007669"/>
    <property type="project" value="InterPro"/>
</dbReference>
<reference evidence="1 2" key="1">
    <citation type="submission" date="2021-06" db="EMBL/GenBank/DDBJ databases">
        <title>Falsochrobactrum tianjin sp.nov., a new petroleum-degrading bacteria isolated from oily soils.</title>
        <authorList>
            <person name="Chen G."/>
            <person name="Chen H."/>
            <person name="Tian J."/>
            <person name="Qing J."/>
            <person name="Zhong L."/>
            <person name="Ma W."/>
            <person name="Song Y."/>
            <person name="Cui X."/>
            <person name="Yan B."/>
        </authorList>
    </citation>
    <scope>NUCLEOTIDE SEQUENCE [LARGE SCALE GENOMIC DNA]</scope>
    <source>
        <strain evidence="1 2">TDYN1</strain>
    </source>
</reference>
<proteinExistence type="predicted"/>
<comment type="caution">
    <text evidence="1">The sequence shown here is derived from an EMBL/GenBank/DDBJ whole genome shotgun (WGS) entry which is preliminary data.</text>
</comment>
<sequence>MVKRPSLPVRTPISSIRVQPVRQQMGIGICVRDCSREARLALRIRAILLILLCPGQSRSESLQGRLGMTLDHENSWQNADGMLNRAHVYGIANLYYEFLEGMKVDVAGISFARRNDRLWGGLGIGGSYNWNDDKYSIYGEGLVNASLNNFGDSNSIKGQAGFKVKW</sequence>
<keyword evidence="2" id="KW-1185">Reference proteome</keyword>
<protein>
    <submittedName>
        <fullName evidence="1">Autotransporter outer membrane beta-barrel domain-containing protein</fullName>
    </submittedName>
</protein>
<organism evidence="1 2">
    <name type="scientific">Falsochrobactrum tianjinense</name>
    <dbReference type="NCBI Taxonomy" id="2706015"/>
    <lineage>
        <taxon>Bacteria</taxon>
        <taxon>Pseudomonadati</taxon>
        <taxon>Pseudomonadota</taxon>
        <taxon>Alphaproteobacteria</taxon>
        <taxon>Hyphomicrobiales</taxon>
        <taxon>Brucellaceae</taxon>
        <taxon>Falsochrobactrum</taxon>
    </lineage>
</organism>
<accession>A0A949PKR7</accession>
<evidence type="ECO:0000313" key="1">
    <source>
        <dbReference type="EMBL" id="MBV2142793.1"/>
    </source>
</evidence>
<dbReference type="EMBL" id="JAHRVA010000001">
    <property type="protein sequence ID" value="MBV2142793.1"/>
    <property type="molecule type" value="Genomic_DNA"/>
</dbReference>
<dbReference type="NCBIfam" id="TIGR01414">
    <property type="entry name" value="autotrans_barl"/>
    <property type="match status" value="1"/>
</dbReference>
<dbReference type="AlphaFoldDB" id="A0A949PKR7"/>
<evidence type="ECO:0000313" key="2">
    <source>
        <dbReference type="Proteomes" id="UP000752297"/>
    </source>
</evidence>
<dbReference type="InterPro" id="IPR006315">
    <property type="entry name" value="OM_autotransptr_brl_dom"/>
</dbReference>